<dbReference type="Pfam" id="PF02508">
    <property type="entry name" value="Rnf-Nqr"/>
    <property type="match status" value="1"/>
</dbReference>
<keyword evidence="2" id="KW-0813">Transport</keyword>
<evidence type="ECO:0000256" key="2">
    <source>
        <dbReference type="ARBA" id="ARBA00022448"/>
    </source>
</evidence>
<dbReference type="EMBL" id="VSSQ01020545">
    <property type="protein sequence ID" value="MPM65492.1"/>
    <property type="molecule type" value="Genomic_DNA"/>
</dbReference>
<dbReference type="PANTHER" id="PTHR30586">
    <property type="entry name" value="ELECTRON TRANSPORT COMPLEX PROTEIN RNFE"/>
    <property type="match status" value="1"/>
</dbReference>
<feature type="transmembrane region" description="Helical" evidence="7">
    <location>
        <begin position="73"/>
        <end position="93"/>
    </location>
</feature>
<keyword evidence="6 7" id="KW-0472">Membrane</keyword>
<proteinExistence type="predicted"/>
<name>A0A645BJS7_9ZZZZ</name>
<dbReference type="GO" id="GO:0005886">
    <property type="term" value="C:plasma membrane"/>
    <property type="evidence" value="ECO:0007669"/>
    <property type="project" value="TreeGrafter"/>
</dbReference>
<gene>
    <name evidence="8" type="primary">nqrD_10</name>
    <name evidence="8" type="ORF">SDC9_112389</name>
</gene>
<keyword evidence="3 7" id="KW-0812">Transmembrane</keyword>
<evidence type="ECO:0000256" key="6">
    <source>
        <dbReference type="ARBA" id="ARBA00023136"/>
    </source>
</evidence>
<dbReference type="InterPro" id="IPR003667">
    <property type="entry name" value="NqrDE/RnfAE"/>
</dbReference>
<feature type="transmembrane region" description="Helical" evidence="7">
    <location>
        <begin position="20"/>
        <end position="38"/>
    </location>
</feature>
<keyword evidence="5 7" id="KW-1133">Transmembrane helix</keyword>
<comment type="caution">
    <text evidence="8">The sequence shown here is derived from an EMBL/GenBank/DDBJ whole genome shotgun (WGS) entry which is preliminary data.</text>
</comment>
<comment type="subcellular location">
    <subcellularLocation>
        <location evidence="1">Endomembrane system</location>
        <topology evidence="1">Multi-pass membrane protein</topology>
    </subcellularLocation>
</comment>
<organism evidence="8">
    <name type="scientific">bioreactor metagenome</name>
    <dbReference type="NCBI Taxonomy" id="1076179"/>
    <lineage>
        <taxon>unclassified sequences</taxon>
        <taxon>metagenomes</taxon>
        <taxon>ecological metagenomes</taxon>
    </lineage>
</organism>
<evidence type="ECO:0000313" key="8">
    <source>
        <dbReference type="EMBL" id="MPM65492.1"/>
    </source>
</evidence>
<dbReference type="GO" id="GO:0012505">
    <property type="term" value="C:endomembrane system"/>
    <property type="evidence" value="ECO:0007669"/>
    <property type="project" value="UniProtKB-SubCell"/>
</dbReference>
<protein>
    <submittedName>
        <fullName evidence="8">Na(+)-translocating NADH-quinone reductase subunit D</fullName>
    </submittedName>
</protein>
<reference evidence="8" key="1">
    <citation type="submission" date="2019-08" db="EMBL/GenBank/DDBJ databases">
        <authorList>
            <person name="Kucharzyk K."/>
            <person name="Murdoch R.W."/>
            <person name="Higgins S."/>
            <person name="Loffler F."/>
        </authorList>
    </citation>
    <scope>NUCLEOTIDE SEQUENCE</scope>
</reference>
<dbReference type="PANTHER" id="PTHR30586:SF1">
    <property type="entry name" value="NA(+)-TRANSLOCATING NADH-QUINONE REDUCTASE SUBUNIT D"/>
    <property type="match status" value="1"/>
</dbReference>
<dbReference type="AlphaFoldDB" id="A0A645BJS7"/>
<feature type="transmembrane region" description="Helical" evidence="7">
    <location>
        <begin position="44"/>
        <end position="61"/>
    </location>
</feature>
<evidence type="ECO:0000256" key="1">
    <source>
        <dbReference type="ARBA" id="ARBA00004127"/>
    </source>
</evidence>
<evidence type="ECO:0000256" key="7">
    <source>
        <dbReference type="SAM" id="Phobius"/>
    </source>
</evidence>
<evidence type="ECO:0000256" key="3">
    <source>
        <dbReference type="ARBA" id="ARBA00022692"/>
    </source>
</evidence>
<evidence type="ECO:0000256" key="5">
    <source>
        <dbReference type="ARBA" id="ARBA00022989"/>
    </source>
</evidence>
<sequence length="115" mass="12817">MDIKKYRKILSENLFSNNPVFVQILGICSTLAVTNNLINTLIMASGVTLSTAFSNFTISAIKDLIPRKVRMIVQVLIISFYVIIFDLFLKAFIPQVSKVLGPYVGLIITICLSFV</sequence>
<evidence type="ECO:0000256" key="4">
    <source>
        <dbReference type="ARBA" id="ARBA00022967"/>
    </source>
</evidence>
<keyword evidence="4" id="KW-1278">Translocase</keyword>
<accession>A0A645BJS7</accession>